<organism evidence="1">
    <name type="scientific">marine sediment metagenome</name>
    <dbReference type="NCBI Taxonomy" id="412755"/>
    <lineage>
        <taxon>unclassified sequences</taxon>
        <taxon>metagenomes</taxon>
        <taxon>ecological metagenomes</taxon>
    </lineage>
</organism>
<proteinExistence type="predicted"/>
<name>X1IZP0_9ZZZZ</name>
<dbReference type="Gene3D" id="3.30.360.10">
    <property type="entry name" value="Dihydrodipicolinate Reductase, domain 2"/>
    <property type="match status" value="1"/>
</dbReference>
<dbReference type="AlphaFoldDB" id="X1IZP0"/>
<evidence type="ECO:0000313" key="1">
    <source>
        <dbReference type="EMBL" id="GAH87187.1"/>
    </source>
</evidence>
<dbReference type="EMBL" id="BARU01038681">
    <property type="protein sequence ID" value="GAH87187.1"/>
    <property type="molecule type" value="Genomic_DNA"/>
</dbReference>
<sequence>FGETFKSRISYWVKQLVEKVPPSRIEASGTEALKAQKVIEAAIKSFQTGEVVDVG</sequence>
<reference evidence="1" key="1">
    <citation type="journal article" date="2014" name="Front. Microbiol.">
        <title>High frequency of phylogenetically diverse reductive dehalogenase-homologous genes in deep subseafloor sedimentary metagenomes.</title>
        <authorList>
            <person name="Kawai M."/>
            <person name="Futagami T."/>
            <person name="Toyoda A."/>
            <person name="Takaki Y."/>
            <person name="Nishi S."/>
            <person name="Hori S."/>
            <person name="Arai W."/>
            <person name="Tsubouchi T."/>
            <person name="Morono Y."/>
            <person name="Uchiyama I."/>
            <person name="Ito T."/>
            <person name="Fujiyama A."/>
            <person name="Inagaki F."/>
            <person name="Takami H."/>
        </authorList>
    </citation>
    <scope>NUCLEOTIDE SEQUENCE</scope>
    <source>
        <strain evidence="1">Expedition CK06-06</strain>
    </source>
</reference>
<protein>
    <submittedName>
        <fullName evidence="1">Uncharacterized protein</fullName>
    </submittedName>
</protein>
<gene>
    <name evidence="1" type="ORF">S03H2_60069</name>
</gene>
<accession>X1IZP0</accession>
<comment type="caution">
    <text evidence="1">The sequence shown here is derived from an EMBL/GenBank/DDBJ whole genome shotgun (WGS) entry which is preliminary data.</text>
</comment>
<feature type="non-terminal residue" evidence="1">
    <location>
        <position position="1"/>
    </location>
</feature>